<dbReference type="PANTHER" id="PTHR24413">
    <property type="entry name" value="SPECKLE-TYPE POZ PROTEIN"/>
    <property type="match status" value="1"/>
</dbReference>
<keyword evidence="4" id="KW-1185">Reference proteome</keyword>
<dbReference type="InterPro" id="IPR000210">
    <property type="entry name" value="BTB/POZ_dom"/>
</dbReference>
<comment type="caution">
    <text evidence="3">The sequence shown here is derived from an EMBL/GenBank/DDBJ whole genome shotgun (WGS) entry which is preliminary data.</text>
</comment>
<dbReference type="SUPFAM" id="SSF54695">
    <property type="entry name" value="POZ domain"/>
    <property type="match status" value="1"/>
</dbReference>
<dbReference type="Proteomes" id="UP001444661">
    <property type="component" value="Unassembled WGS sequence"/>
</dbReference>
<evidence type="ECO:0000313" key="3">
    <source>
        <dbReference type="EMBL" id="KAK8044238.1"/>
    </source>
</evidence>
<dbReference type="Gene3D" id="3.30.710.10">
    <property type="entry name" value="Potassium Channel Kv1.1, Chain A"/>
    <property type="match status" value="1"/>
</dbReference>
<evidence type="ECO:0000313" key="4">
    <source>
        <dbReference type="Proteomes" id="UP001444661"/>
    </source>
</evidence>
<evidence type="ECO:0000256" key="1">
    <source>
        <dbReference type="SAM" id="MobiDB-lite"/>
    </source>
</evidence>
<gene>
    <name evidence="3" type="ORF">PG993_004262</name>
</gene>
<name>A0ABR1TEZ6_9PEZI</name>
<protein>
    <recommendedName>
        <fullName evidence="2">BTB domain-containing protein</fullName>
    </recommendedName>
</protein>
<feature type="region of interest" description="Disordered" evidence="1">
    <location>
        <begin position="200"/>
        <end position="220"/>
    </location>
</feature>
<dbReference type="EMBL" id="JAQQWK010000003">
    <property type="protein sequence ID" value="KAK8044238.1"/>
    <property type="molecule type" value="Genomic_DNA"/>
</dbReference>
<feature type="domain" description="BTB" evidence="2">
    <location>
        <begin position="32"/>
        <end position="99"/>
    </location>
</feature>
<reference evidence="3 4" key="1">
    <citation type="submission" date="2023-01" db="EMBL/GenBank/DDBJ databases">
        <title>Analysis of 21 Apiospora genomes using comparative genomics revels a genus with tremendous synthesis potential of carbohydrate active enzymes and secondary metabolites.</title>
        <authorList>
            <person name="Sorensen T."/>
        </authorList>
    </citation>
    <scope>NUCLEOTIDE SEQUENCE [LARGE SCALE GENOMIC DNA]</scope>
    <source>
        <strain evidence="3 4">CBS 33761</strain>
    </source>
</reference>
<accession>A0ABR1TEZ6</accession>
<dbReference type="Pfam" id="PF00651">
    <property type="entry name" value="BTB"/>
    <property type="match status" value="1"/>
</dbReference>
<dbReference type="InterPro" id="IPR011333">
    <property type="entry name" value="SKP1/BTB/POZ_sf"/>
</dbReference>
<evidence type="ECO:0000259" key="2">
    <source>
        <dbReference type="PROSITE" id="PS50097"/>
    </source>
</evidence>
<dbReference type="SMART" id="SM00225">
    <property type="entry name" value="BTB"/>
    <property type="match status" value="1"/>
</dbReference>
<sequence length="262" mass="30200">MSSSMPQNESRNEAQKAGVSRDERLFKTGEYADLRVICGVREWNLHRNILASRCEWFDKAIGGNSKEAHTQEIAIQEFDPSDIQLLLEYIYTGSVDLKAKKGASLIDICIRFYDLADFFLLPKLQESCIIQFRNYNARKCAPLQNQYWVQDIDNLGAILYDLRTAYGQKTPAGDVFRGLMKTLVHETRYRFFRCQPFISPPRRGPRAGGRRAHRHDPQRRVHAPHVPRGLFLLRRAQTGHAAPFAHHHIQHEQDVHGVPTVR</sequence>
<proteinExistence type="predicted"/>
<organism evidence="3 4">
    <name type="scientific">Apiospora rasikravindrae</name>
    <dbReference type="NCBI Taxonomy" id="990691"/>
    <lineage>
        <taxon>Eukaryota</taxon>
        <taxon>Fungi</taxon>
        <taxon>Dikarya</taxon>
        <taxon>Ascomycota</taxon>
        <taxon>Pezizomycotina</taxon>
        <taxon>Sordariomycetes</taxon>
        <taxon>Xylariomycetidae</taxon>
        <taxon>Amphisphaeriales</taxon>
        <taxon>Apiosporaceae</taxon>
        <taxon>Apiospora</taxon>
    </lineage>
</organism>
<feature type="compositionally biased region" description="Basic residues" evidence="1">
    <location>
        <begin position="203"/>
        <end position="220"/>
    </location>
</feature>
<dbReference type="CDD" id="cd18186">
    <property type="entry name" value="BTB_POZ_ZBTB_KLHL-like"/>
    <property type="match status" value="1"/>
</dbReference>
<dbReference type="PROSITE" id="PS50097">
    <property type="entry name" value="BTB"/>
    <property type="match status" value="1"/>
</dbReference>